<dbReference type="OrthoDB" id="539398at2759"/>
<feature type="compositionally biased region" description="Basic and acidic residues" evidence="2">
    <location>
        <begin position="44"/>
        <end position="54"/>
    </location>
</feature>
<name>A0A4Q4TD04_9PEZI</name>
<feature type="region of interest" description="Disordered" evidence="2">
    <location>
        <begin position="472"/>
        <end position="507"/>
    </location>
</feature>
<feature type="region of interest" description="Disordered" evidence="2">
    <location>
        <begin position="252"/>
        <end position="283"/>
    </location>
</feature>
<dbReference type="STRING" id="155417.A0A4Q4TD04"/>
<evidence type="ECO:0000256" key="2">
    <source>
        <dbReference type="SAM" id="MobiDB-lite"/>
    </source>
</evidence>
<feature type="coiled-coil region" evidence="1">
    <location>
        <begin position="60"/>
        <end position="143"/>
    </location>
</feature>
<gene>
    <name evidence="5" type="ORF">DL764_004348</name>
</gene>
<feature type="compositionally biased region" description="Polar residues" evidence="2">
    <location>
        <begin position="252"/>
        <end position="261"/>
    </location>
</feature>
<sequence>MSSNRASYPPSSPGGTRSYRSRESGRDSGVGSLSSDQASAGGNPDRRFTAHDYQDQHSNIYALQEALDRATENVEHYKKKCRDLDHEVSNINKAHRVTEARFRAQCDHTEQLEQELSLIREQHKELQADYDDLRDKYSDLQQRYATETRPVDSPMMSGAGDRPTRTKSKHGHDDKQMKDRMKDRLNRDGQKEDTGSKSSHRHSRRLSRARSTSRKPYIEEMPSPVNSKSSRSHSDYKTSSQEPYIVSYASVPRTSQPSVLSDPSPRVKIKRPSDSATPYPIPHIHRRPAPLGGAKAASCCLERPGFRYFSFIYRRSAFLVIQKMVAFFPSLPDNLRCWALAQPVFFVASAPTHGTHVNVSPKGYTNANFAVLGPNQCAYVDRTGSGCETISHLYENGRATLMFCSFGSSPRIMRLFCRGRVIEWDSPEFESFLQKMKLQKVDAARAIIVLDIFQVQTSCGYGVPKVRRIAESEAEGPHAAGEKTCDDDDDDGDDDDSEDGLQRQRRDIGVAGFEERPTLQSFNNKREREGTAHQYQAEMNTCSLDGLPGLRSARRDVGEQLWLGDIRAHLNRMLAEKHGMAFGFLTAVVFYLLLGFAGL</sequence>
<evidence type="ECO:0000313" key="6">
    <source>
        <dbReference type="Proteomes" id="UP000293360"/>
    </source>
</evidence>
<dbReference type="InterPro" id="IPR012349">
    <property type="entry name" value="Split_barrel_FMN-bd"/>
</dbReference>
<organism evidence="5 6">
    <name type="scientific">Monosporascus ibericus</name>
    <dbReference type="NCBI Taxonomy" id="155417"/>
    <lineage>
        <taxon>Eukaryota</taxon>
        <taxon>Fungi</taxon>
        <taxon>Dikarya</taxon>
        <taxon>Ascomycota</taxon>
        <taxon>Pezizomycotina</taxon>
        <taxon>Sordariomycetes</taxon>
        <taxon>Xylariomycetidae</taxon>
        <taxon>Xylariales</taxon>
        <taxon>Xylariales incertae sedis</taxon>
        <taxon>Monosporascus</taxon>
    </lineage>
</organism>
<dbReference type="Gene3D" id="2.30.110.10">
    <property type="entry name" value="Electron Transport, Fmn-binding Protein, Chain A"/>
    <property type="match status" value="1"/>
</dbReference>
<dbReference type="Pfam" id="PF01243">
    <property type="entry name" value="PNPOx_N"/>
    <property type="match status" value="1"/>
</dbReference>
<evidence type="ECO:0000259" key="4">
    <source>
        <dbReference type="Pfam" id="PF01243"/>
    </source>
</evidence>
<dbReference type="PANTHER" id="PTHR39336:SF1">
    <property type="entry name" value="PYRIDOXAMINE PHOSPHATE OXIDASE FAMILY PROTEIN (AFU_ORTHOLOGUE AFUA_6G11440)"/>
    <property type="match status" value="1"/>
</dbReference>
<keyword evidence="6" id="KW-1185">Reference proteome</keyword>
<keyword evidence="3" id="KW-0472">Membrane</keyword>
<dbReference type="AlphaFoldDB" id="A0A4Q4TD04"/>
<protein>
    <recommendedName>
        <fullName evidence="4">Pyridoxamine 5'-phosphate oxidase N-terminal domain-containing protein</fullName>
    </recommendedName>
</protein>
<keyword evidence="1" id="KW-0175">Coiled coil</keyword>
<comment type="caution">
    <text evidence="5">The sequence shown here is derived from an EMBL/GenBank/DDBJ whole genome shotgun (WGS) entry which is preliminary data.</text>
</comment>
<accession>A0A4Q4TD04</accession>
<keyword evidence="3" id="KW-1133">Transmembrane helix</keyword>
<dbReference type="SUPFAM" id="SSF57997">
    <property type="entry name" value="Tropomyosin"/>
    <property type="match status" value="1"/>
</dbReference>
<dbReference type="PANTHER" id="PTHR39336">
    <property type="entry name" value="PYRIDOXAMINE PHOSPHATE OXIDASE FAMILY PROTEIN (AFU_ORTHOLOGUE AFUA_6G11440)"/>
    <property type="match status" value="1"/>
</dbReference>
<feature type="compositionally biased region" description="Acidic residues" evidence="2">
    <location>
        <begin position="485"/>
        <end position="499"/>
    </location>
</feature>
<dbReference type="InterPro" id="IPR011576">
    <property type="entry name" value="Pyridox_Oxase_N"/>
</dbReference>
<feature type="compositionally biased region" description="Polar residues" evidence="2">
    <location>
        <begin position="31"/>
        <end position="40"/>
    </location>
</feature>
<evidence type="ECO:0000313" key="5">
    <source>
        <dbReference type="EMBL" id="RYP04611.1"/>
    </source>
</evidence>
<proteinExistence type="predicted"/>
<evidence type="ECO:0000256" key="1">
    <source>
        <dbReference type="SAM" id="Coils"/>
    </source>
</evidence>
<dbReference type="Proteomes" id="UP000293360">
    <property type="component" value="Unassembled WGS sequence"/>
</dbReference>
<feature type="region of interest" description="Disordered" evidence="2">
    <location>
        <begin position="144"/>
        <end position="239"/>
    </location>
</feature>
<reference evidence="5 6" key="1">
    <citation type="submission" date="2018-06" db="EMBL/GenBank/DDBJ databases">
        <title>Complete Genomes of Monosporascus.</title>
        <authorList>
            <person name="Robinson A.J."/>
            <person name="Natvig D.O."/>
        </authorList>
    </citation>
    <scope>NUCLEOTIDE SEQUENCE [LARGE SCALE GENOMIC DNA]</scope>
    <source>
        <strain evidence="5 6">CBS 110550</strain>
    </source>
</reference>
<feature type="compositionally biased region" description="Basic residues" evidence="2">
    <location>
        <begin position="198"/>
        <end position="213"/>
    </location>
</feature>
<evidence type="ECO:0000256" key="3">
    <source>
        <dbReference type="SAM" id="Phobius"/>
    </source>
</evidence>
<feature type="compositionally biased region" description="Basic and acidic residues" evidence="2">
    <location>
        <begin position="171"/>
        <end position="195"/>
    </location>
</feature>
<feature type="domain" description="Pyridoxamine 5'-phosphate oxidase N-terminal" evidence="4">
    <location>
        <begin position="332"/>
        <end position="459"/>
    </location>
</feature>
<dbReference type="EMBL" id="QJNU01000204">
    <property type="protein sequence ID" value="RYP04611.1"/>
    <property type="molecule type" value="Genomic_DNA"/>
</dbReference>
<feature type="transmembrane region" description="Helical" evidence="3">
    <location>
        <begin position="579"/>
        <end position="598"/>
    </location>
</feature>
<feature type="region of interest" description="Disordered" evidence="2">
    <location>
        <begin position="1"/>
        <end position="54"/>
    </location>
</feature>
<keyword evidence="3" id="KW-0812">Transmembrane</keyword>